<accession>A0ABW2QMN7</accession>
<gene>
    <name evidence="7" type="ORF">ACFQPB_07130</name>
</gene>
<keyword evidence="2" id="KW-0678">Repressor</keyword>
<dbReference type="InterPro" id="IPR036390">
    <property type="entry name" value="WH_DNA-bd_sf"/>
</dbReference>
<dbReference type="InterPro" id="IPR043135">
    <property type="entry name" value="Fur_C"/>
</dbReference>
<name>A0ABW2QMN7_9BURK</name>
<evidence type="ECO:0000256" key="5">
    <source>
        <dbReference type="ARBA" id="ARBA00023125"/>
    </source>
</evidence>
<comment type="caution">
    <text evidence="7">The sequence shown here is derived from an EMBL/GenBank/DDBJ whole genome shotgun (WGS) entry which is preliminary data.</text>
</comment>
<protein>
    <submittedName>
        <fullName evidence="7">Fur family transcriptional regulator</fullName>
    </submittedName>
</protein>
<evidence type="ECO:0000313" key="7">
    <source>
        <dbReference type="EMBL" id="MFC7408630.1"/>
    </source>
</evidence>
<dbReference type="EMBL" id="JBHTCA010000004">
    <property type="protein sequence ID" value="MFC7408630.1"/>
    <property type="molecule type" value="Genomic_DNA"/>
</dbReference>
<dbReference type="RefSeq" id="WP_382221217.1">
    <property type="nucleotide sequence ID" value="NZ_JBHTCA010000004.1"/>
</dbReference>
<dbReference type="Proteomes" id="UP001596501">
    <property type="component" value="Unassembled WGS sequence"/>
</dbReference>
<dbReference type="PANTHER" id="PTHR33202">
    <property type="entry name" value="ZINC UPTAKE REGULATION PROTEIN"/>
    <property type="match status" value="1"/>
</dbReference>
<dbReference type="Gene3D" id="3.30.1490.190">
    <property type="match status" value="1"/>
</dbReference>
<keyword evidence="8" id="KW-1185">Reference proteome</keyword>
<dbReference type="SUPFAM" id="SSF46785">
    <property type="entry name" value="Winged helix' DNA-binding domain"/>
    <property type="match status" value="1"/>
</dbReference>
<dbReference type="Gene3D" id="1.10.10.10">
    <property type="entry name" value="Winged helix-like DNA-binding domain superfamily/Winged helix DNA-binding domain"/>
    <property type="match status" value="1"/>
</dbReference>
<evidence type="ECO:0000313" key="8">
    <source>
        <dbReference type="Proteomes" id="UP001596501"/>
    </source>
</evidence>
<sequence>MPRAPSSPRASPKAQATAAQAKDIDAQLASADRHCLDHGLKLTSGRKAVLQALLRRGGTAKAYELLADLQSGGASVAPMAVYRSLDFLVAHDIVHKVASNSSFVYCQHDHHRHHEPSFLICERCGSATEWDAEGCHAVVAQALKATGFAVHGIEIQGLCAGCAQTDKLTTPATRGNR</sequence>
<evidence type="ECO:0000256" key="6">
    <source>
        <dbReference type="ARBA" id="ARBA00023163"/>
    </source>
</evidence>
<evidence type="ECO:0000256" key="4">
    <source>
        <dbReference type="ARBA" id="ARBA00023015"/>
    </source>
</evidence>
<reference evidence="8" key="1">
    <citation type="journal article" date="2019" name="Int. J. Syst. Evol. Microbiol.">
        <title>The Global Catalogue of Microorganisms (GCM) 10K type strain sequencing project: providing services to taxonomists for standard genome sequencing and annotation.</title>
        <authorList>
            <consortium name="The Broad Institute Genomics Platform"/>
            <consortium name="The Broad Institute Genome Sequencing Center for Infectious Disease"/>
            <person name="Wu L."/>
            <person name="Ma J."/>
        </authorList>
    </citation>
    <scope>NUCLEOTIDE SEQUENCE [LARGE SCALE GENOMIC DNA]</scope>
    <source>
        <strain evidence="8">CGMCC 1.12371</strain>
    </source>
</reference>
<keyword evidence="4" id="KW-0805">Transcription regulation</keyword>
<evidence type="ECO:0000256" key="1">
    <source>
        <dbReference type="ARBA" id="ARBA00007957"/>
    </source>
</evidence>
<comment type="similarity">
    <text evidence="1">Belongs to the Fur family.</text>
</comment>
<dbReference type="InterPro" id="IPR036388">
    <property type="entry name" value="WH-like_DNA-bd_sf"/>
</dbReference>
<dbReference type="InterPro" id="IPR002481">
    <property type="entry name" value="FUR"/>
</dbReference>
<keyword evidence="5" id="KW-0238">DNA-binding</keyword>
<dbReference type="PANTHER" id="PTHR33202:SF6">
    <property type="entry name" value="ZINC UPTAKE REGULATION PROTEIN"/>
    <property type="match status" value="1"/>
</dbReference>
<dbReference type="Pfam" id="PF01475">
    <property type="entry name" value="FUR"/>
    <property type="match status" value="1"/>
</dbReference>
<keyword evidence="6" id="KW-0804">Transcription</keyword>
<keyword evidence="3" id="KW-0862">Zinc</keyword>
<evidence type="ECO:0000256" key="2">
    <source>
        <dbReference type="ARBA" id="ARBA00022491"/>
    </source>
</evidence>
<evidence type="ECO:0000256" key="3">
    <source>
        <dbReference type="ARBA" id="ARBA00022833"/>
    </source>
</evidence>
<organism evidence="7 8">
    <name type="scientific">Hydrogenophaga atypica</name>
    <dbReference type="NCBI Taxonomy" id="249409"/>
    <lineage>
        <taxon>Bacteria</taxon>
        <taxon>Pseudomonadati</taxon>
        <taxon>Pseudomonadota</taxon>
        <taxon>Betaproteobacteria</taxon>
        <taxon>Burkholderiales</taxon>
        <taxon>Comamonadaceae</taxon>
        <taxon>Hydrogenophaga</taxon>
    </lineage>
</organism>
<proteinExistence type="inferred from homology"/>